<gene>
    <name evidence="1" type="ORF">K1W69_17260</name>
</gene>
<dbReference type="SUPFAM" id="SSF56235">
    <property type="entry name" value="N-terminal nucleophile aminohydrolases (Ntn hydrolases)"/>
    <property type="match status" value="1"/>
</dbReference>
<evidence type="ECO:0000313" key="1">
    <source>
        <dbReference type="EMBL" id="MBW8638948.1"/>
    </source>
</evidence>
<evidence type="ECO:0000313" key="2">
    <source>
        <dbReference type="Proteomes" id="UP001196509"/>
    </source>
</evidence>
<protein>
    <submittedName>
        <fullName evidence="1">Uncharacterized protein</fullName>
    </submittedName>
</protein>
<keyword evidence="2" id="KW-1185">Reference proteome</keyword>
<dbReference type="Proteomes" id="UP001196509">
    <property type="component" value="Unassembled WGS sequence"/>
</dbReference>
<organism evidence="1 2">
    <name type="scientific">Flavimaribacter sediminis</name>
    <dbReference type="NCBI Taxonomy" id="2865987"/>
    <lineage>
        <taxon>Bacteria</taxon>
        <taxon>Pseudomonadati</taxon>
        <taxon>Pseudomonadota</taxon>
        <taxon>Alphaproteobacteria</taxon>
        <taxon>Hyphomicrobiales</taxon>
        <taxon>Rhizobiaceae</taxon>
        <taxon>Flavimaribacter</taxon>
    </lineage>
</organism>
<dbReference type="EMBL" id="JAICBX010000003">
    <property type="protein sequence ID" value="MBW8638948.1"/>
    <property type="molecule type" value="Genomic_DNA"/>
</dbReference>
<comment type="caution">
    <text evidence="1">The sequence shown here is derived from an EMBL/GenBank/DDBJ whole genome shotgun (WGS) entry which is preliminary data.</text>
</comment>
<reference evidence="1" key="1">
    <citation type="submission" date="2021-08" db="EMBL/GenBank/DDBJ databases">
        <title>Hoeflea bacterium WL0058 sp. nov., isolated from the sediment.</title>
        <authorList>
            <person name="Wang L."/>
            <person name="Zhang D."/>
        </authorList>
    </citation>
    <scope>NUCLEOTIDE SEQUENCE</scope>
    <source>
        <strain evidence="1">WL0058</strain>
    </source>
</reference>
<sequence length="321" mass="35640">MTLLIWGVNHRMAWMAGDNRYYLSPNRKFDSAKKVFAIEAANARGLIGYAGVGARVQPDNSLLEVSSWLENLFDGHGFTLEQALEKIRDAAIKRKFGALSGFSHSFAFAGYHEGKPLSVVLMSKPESGAVAVTEFHPQSGNTQTYKVEEDYKPISSSPANGQTVGGRLGSGARFVTNRDILLAARIMNTRKVDWQAARRVQAYLARMIVETSRKEGNRTVGPECFFAVRYARSGGFHGWNPKNSPNNTNGILPGISMGGWKNTVFHGLLFDTLMKPMLEAGEKLFSDKAEDKEAIRKRNEDAAKEFTDRINKVIRKPSDDF</sequence>
<proteinExistence type="predicted"/>
<accession>A0AAE3D2V5</accession>
<dbReference type="InterPro" id="IPR029055">
    <property type="entry name" value="Ntn_hydrolases_N"/>
</dbReference>
<name>A0AAE3D2V5_9HYPH</name>
<dbReference type="RefSeq" id="WP_220229667.1">
    <property type="nucleotide sequence ID" value="NZ_JAICBX010000003.1"/>
</dbReference>
<dbReference type="AlphaFoldDB" id="A0AAE3D2V5"/>